<dbReference type="InterPro" id="IPR005821">
    <property type="entry name" value="Ion_trans_dom"/>
</dbReference>
<dbReference type="GO" id="GO:1902495">
    <property type="term" value="C:transmembrane transporter complex"/>
    <property type="evidence" value="ECO:0007669"/>
    <property type="project" value="TreeGrafter"/>
</dbReference>
<evidence type="ECO:0000256" key="5">
    <source>
        <dbReference type="ARBA" id="ARBA00022737"/>
    </source>
</evidence>
<keyword evidence="9 15" id="KW-0472">Membrane</keyword>
<comment type="subcellular location">
    <subcellularLocation>
        <location evidence="1">Membrane</location>
        <topology evidence="1">Multi-pass membrane protein</topology>
    </subcellularLocation>
</comment>
<comment type="caution">
    <text evidence="17">The sequence shown here is derived from an EMBL/GenBank/DDBJ whole genome shotgun (WGS) entry which is preliminary data.</text>
</comment>
<evidence type="ECO:0000256" key="4">
    <source>
        <dbReference type="ARBA" id="ARBA00022692"/>
    </source>
</evidence>
<keyword evidence="18" id="KW-1185">Reference proteome</keyword>
<feature type="repeat" description="ANK" evidence="12">
    <location>
        <begin position="428"/>
        <end position="460"/>
    </location>
</feature>
<keyword evidence="5" id="KW-0677">Repeat</keyword>
<feature type="repeat" description="ANK" evidence="12">
    <location>
        <begin position="360"/>
        <end position="392"/>
    </location>
</feature>
<keyword evidence="2" id="KW-0813">Transport</keyword>
<feature type="coiled-coil region" evidence="13">
    <location>
        <begin position="1074"/>
        <end position="1101"/>
    </location>
</feature>
<evidence type="ECO:0000256" key="11">
    <source>
        <dbReference type="ARBA" id="ARBA00023303"/>
    </source>
</evidence>
<evidence type="ECO:0000256" key="13">
    <source>
        <dbReference type="SAM" id="Coils"/>
    </source>
</evidence>
<evidence type="ECO:0000313" key="18">
    <source>
        <dbReference type="Proteomes" id="UP001159428"/>
    </source>
</evidence>
<dbReference type="PROSITE" id="PS50088">
    <property type="entry name" value="ANK_REPEAT"/>
    <property type="match status" value="12"/>
</dbReference>
<evidence type="ECO:0000256" key="3">
    <source>
        <dbReference type="ARBA" id="ARBA00022606"/>
    </source>
</evidence>
<feature type="domain" description="Ion transport" evidence="16">
    <location>
        <begin position="785"/>
        <end position="993"/>
    </location>
</feature>
<evidence type="ECO:0000256" key="2">
    <source>
        <dbReference type="ARBA" id="ARBA00022448"/>
    </source>
</evidence>
<feature type="repeat" description="ANK" evidence="12">
    <location>
        <begin position="215"/>
        <end position="237"/>
    </location>
</feature>
<dbReference type="SUPFAM" id="SSF48403">
    <property type="entry name" value="Ankyrin repeat"/>
    <property type="match status" value="2"/>
</dbReference>
<evidence type="ECO:0000256" key="14">
    <source>
        <dbReference type="SAM" id="MobiDB-lite"/>
    </source>
</evidence>
<dbReference type="Gene3D" id="1.25.40.20">
    <property type="entry name" value="Ankyrin repeat-containing domain"/>
    <property type="match status" value="6"/>
</dbReference>
<evidence type="ECO:0000256" key="1">
    <source>
        <dbReference type="ARBA" id="ARBA00004141"/>
    </source>
</evidence>
<evidence type="ECO:0000259" key="16">
    <source>
        <dbReference type="Pfam" id="PF00520"/>
    </source>
</evidence>
<feature type="repeat" description="ANK" evidence="12">
    <location>
        <begin position="148"/>
        <end position="181"/>
    </location>
</feature>
<dbReference type="PRINTS" id="PR01415">
    <property type="entry name" value="ANKYRIN"/>
</dbReference>
<dbReference type="GO" id="GO:0005216">
    <property type="term" value="F:monoatomic ion channel activity"/>
    <property type="evidence" value="ECO:0007669"/>
    <property type="project" value="InterPro"/>
</dbReference>
<name>A0AAU9XX82_9CNID</name>
<sequence>MANGVEHDSLLESERPHPPSMSSGSPAIKIHFETFEMNSSFPVDLNASINSMSLPQAVRENKLALVRQYSHMGQDLNVADWNGFTALHYAARANQVEVVMTLVECKVDINQQGRELLTPLHVAVRYNSYEAVKTLIEYGADPSMKDTDGATPLHFAARHGCVDSSKVLLSNSLSSVNFQDNSGMTPFHLACASGKLELCELFLEHKANIRVRSVEEKSPLHLAALHGNERIVKLLVKEAFLEFGNPLIYIDAPDFEGNTALHLACQKGHKETAELLLSQGADMMDGLETFGESSVHSPLHLAAAYGHMDIVELLISHGAFVDSRDEWQRTPLQRAAEFDRVDTVKFLLENGADIDAKDNENRTAFVLAVKRGRTRTAEQLLDSGANFKSRDASLRTCLHLAVKHKREETLRMLLDRDQGQLINETDKDLQTPLFYAAHKGNLKILQLLIEKKCTVAPKDVMDRTPLHAAAEHGHVACVEVLCLAEQGHINDKDERGLTPLHLAALGSHRKTTVLLLHLGANPSIQDSNRWTALHHCASGGCPRTTQALLSYQSASAIDAGDQNGDTALHVAAKYGHVNVLELMLSRGADITARNKQMLTCLDVAISCNMENVAEVILGNPKWMSLFEYTVDRGANPLKNLIKSIPRLAQVVMDKCVTCSDDQRDDPDYSITFDFSILSGPGDKEDPRTSEGPRFFAPSYMVQYEREGLLMHPLSQVLLQWKWNTMGRPLFAINFLSYLAFVVLLSVFMIAERGKLRLFNPGAEDFQDDETDQLFRSRSGLSAGAPVLILIFICIHMIKEIYQIAIQKWRYLTHVTNYIEWCCYLCTICFVSPYLGRGNIFKGTMTMWPLASAVILLSYTTLILFLRRFYYVGIYISMLIEVTKTLFKVIIIFIPMLFAFNLTFFILLKEQATFRNLFWSFCKTFIMMIGEVDYGSIVVDAKAEINDESGAPLVHLPEFTAIIVCLFCMIVSVLVMNLLVGLAVGDIDSIQRNANMTRLAMQVEFVCDIDQRYPRWLRKYWHRSVLVLKPNGKNAFSFLLHINRRLFPMLENFINGQKESEVEEDEGTKKISMEITKQQEQIKFLQKTVEEQSRLLQEISHQLKQTAHSTATAEDTRL</sequence>
<keyword evidence="8" id="KW-0406">Ion transport</keyword>
<keyword evidence="11" id="KW-0407">Ion channel</keyword>
<feature type="compositionally biased region" description="Basic and acidic residues" evidence="14">
    <location>
        <begin position="1"/>
        <end position="17"/>
    </location>
</feature>
<keyword evidence="10" id="KW-0325">Glycoprotein</keyword>
<evidence type="ECO:0000256" key="9">
    <source>
        <dbReference type="ARBA" id="ARBA00023136"/>
    </source>
</evidence>
<reference evidence="17 18" key="1">
    <citation type="submission" date="2022-05" db="EMBL/GenBank/DDBJ databases">
        <authorList>
            <consortium name="Genoscope - CEA"/>
            <person name="William W."/>
        </authorList>
    </citation>
    <scope>NUCLEOTIDE SEQUENCE [LARGE SCALE GENOMIC DNA]</scope>
</reference>
<feature type="repeat" description="ANK" evidence="12">
    <location>
        <begin position="294"/>
        <end position="326"/>
    </location>
</feature>
<dbReference type="EMBL" id="CALNXJ010000082">
    <property type="protein sequence ID" value="CAH3161970.1"/>
    <property type="molecule type" value="Genomic_DNA"/>
</dbReference>
<dbReference type="SMART" id="SM00248">
    <property type="entry name" value="ANK"/>
    <property type="match status" value="16"/>
</dbReference>
<protein>
    <recommendedName>
        <fullName evidence="16">Ion transport domain-containing protein</fullName>
    </recommendedName>
</protein>
<feature type="repeat" description="ANK" evidence="12">
    <location>
        <begin position="115"/>
        <end position="147"/>
    </location>
</feature>
<dbReference type="PANTHER" id="PTHR47143">
    <property type="entry name" value="TRANSIENT RECEPTOR POTENTIAL CATION CHANNEL PROTEIN PAINLESS"/>
    <property type="match status" value="1"/>
</dbReference>
<proteinExistence type="predicted"/>
<dbReference type="InterPro" id="IPR036770">
    <property type="entry name" value="Ankyrin_rpt-contain_sf"/>
</dbReference>
<feature type="repeat" description="ANK" evidence="12">
    <location>
        <begin position="82"/>
        <end position="114"/>
    </location>
</feature>
<gene>
    <name evidence="17" type="ORF">PMEA_00033995</name>
</gene>
<dbReference type="Pfam" id="PF12796">
    <property type="entry name" value="Ank_2"/>
    <property type="match status" value="5"/>
</dbReference>
<evidence type="ECO:0000256" key="7">
    <source>
        <dbReference type="ARBA" id="ARBA00023043"/>
    </source>
</evidence>
<dbReference type="AlphaFoldDB" id="A0AAU9XX82"/>
<evidence type="ECO:0000256" key="10">
    <source>
        <dbReference type="ARBA" id="ARBA00023180"/>
    </source>
</evidence>
<evidence type="ECO:0000256" key="12">
    <source>
        <dbReference type="PROSITE-ProRule" id="PRU00023"/>
    </source>
</evidence>
<dbReference type="Pfam" id="PF13606">
    <property type="entry name" value="Ank_3"/>
    <property type="match status" value="1"/>
</dbReference>
<dbReference type="InterPro" id="IPR052076">
    <property type="entry name" value="TRP_cation_channel"/>
</dbReference>
<accession>A0AAU9XX82</accession>
<keyword evidence="4 15" id="KW-0812">Transmembrane</keyword>
<feature type="transmembrane region" description="Helical" evidence="15">
    <location>
        <begin position="779"/>
        <end position="797"/>
    </location>
</feature>
<dbReference type="Proteomes" id="UP001159428">
    <property type="component" value="Unassembled WGS sequence"/>
</dbReference>
<feature type="transmembrane region" description="Helical" evidence="15">
    <location>
        <begin position="729"/>
        <end position="750"/>
    </location>
</feature>
<evidence type="ECO:0000256" key="6">
    <source>
        <dbReference type="ARBA" id="ARBA00022989"/>
    </source>
</evidence>
<feature type="transmembrane region" description="Helical" evidence="15">
    <location>
        <begin position="885"/>
        <end position="907"/>
    </location>
</feature>
<feature type="repeat" description="ANK" evidence="12">
    <location>
        <begin position="495"/>
        <end position="527"/>
    </location>
</feature>
<dbReference type="Pfam" id="PF00520">
    <property type="entry name" value="Ion_trans"/>
    <property type="match status" value="1"/>
</dbReference>
<feature type="repeat" description="ANK" evidence="12">
    <location>
        <begin position="182"/>
        <end position="214"/>
    </location>
</feature>
<organism evidence="17 18">
    <name type="scientific">Pocillopora meandrina</name>
    <dbReference type="NCBI Taxonomy" id="46732"/>
    <lineage>
        <taxon>Eukaryota</taxon>
        <taxon>Metazoa</taxon>
        <taxon>Cnidaria</taxon>
        <taxon>Anthozoa</taxon>
        <taxon>Hexacorallia</taxon>
        <taxon>Scleractinia</taxon>
        <taxon>Astrocoeniina</taxon>
        <taxon>Pocilloporidae</taxon>
        <taxon>Pocillopora</taxon>
    </lineage>
</organism>
<keyword evidence="13" id="KW-0175">Coiled coil</keyword>
<feature type="repeat" description="ANK" evidence="12">
    <location>
        <begin position="256"/>
        <end position="283"/>
    </location>
</feature>
<evidence type="ECO:0000256" key="15">
    <source>
        <dbReference type="SAM" id="Phobius"/>
    </source>
</evidence>
<feature type="transmembrane region" description="Helical" evidence="15">
    <location>
        <begin position="846"/>
        <end position="865"/>
    </location>
</feature>
<dbReference type="Pfam" id="PF00023">
    <property type="entry name" value="Ank"/>
    <property type="match status" value="1"/>
</dbReference>
<evidence type="ECO:0000313" key="17">
    <source>
        <dbReference type="EMBL" id="CAH3161970.1"/>
    </source>
</evidence>
<feature type="region of interest" description="Disordered" evidence="14">
    <location>
        <begin position="1"/>
        <end position="25"/>
    </location>
</feature>
<feature type="repeat" description="ANK" evidence="12">
    <location>
        <begin position="327"/>
        <end position="359"/>
    </location>
</feature>
<feature type="repeat" description="ANK" evidence="12">
    <location>
        <begin position="563"/>
        <end position="595"/>
    </location>
</feature>
<dbReference type="PROSITE" id="PS50297">
    <property type="entry name" value="ANK_REP_REGION"/>
    <property type="match status" value="11"/>
</dbReference>
<keyword evidence="7 12" id="KW-0040">ANK repeat</keyword>
<feature type="transmembrane region" description="Helical" evidence="15">
    <location>
        <begin position="958"/>
        <end position="983"/>
    </location>
</feature>
<keyword evidence="3" id="KW-0716">Sensory transduction</keyword>
<dbReference type="PANTHER" id="PTHR47143:SF1">
    <property type="entry name" value="ION_TRANS DOMAIN-CONTAINING PROTEIN"/>
    <property type="match status" value="1"/>
</dbReference>
<dbReference type="InterPro" id="IPR002110">
    <property type="entry name" value="Ankyrin_rpt"/>
</dbReference>
<evidence type="ECO:0000256" key="8">
    <source>
        <dbReference type="ARBA" id="ARBA00023065"/>
    </source>
</evidence>
<keyword evidence="6 15" id="KW-1133">Transmembrane helix</keyword>